<sequence>MSASACVVYFGIRYEISEDEISALELRTDPRQRAAKQVGLDSYWQNFGGLDERYVLLVGTQIAVLGPEDASSSSITVERLQDIVSRTEGRLNEACLDGPRSLHFEWLEDL</sequence>
<proteinExistence type="predicted"/>
<dbReference type="Proteomes" id="UP000286576">
    <property type="component" value="Unassembled WGS sequence"/>
</dbReference>
<dbReference type="AlphaFoldDB" id="A0A418NMU3"/>
<protein>
    <submittedName>
        <fullName evidence="1">Uncharacterized protein</fullName>
    </submittedName>
</protein>
<evidence type="ECO:0000313" key="1">
    <source>
        <dbReference type="EMBL" id="RIV82735.1"/>
    </source>
</evidence>
<evidence type="ECO:0000313" key="2">
    <source>
        <dbReference type="Proteomes" id="UP000286576"/>
    </source>
</evidence>
<comment type="caution">
    <text evidence="1">The sequence shown here is derived from an EMBL/GenBank/DDBJ whole genome shotgun (WGS) entry which is preliminary data.</text>
</comment>
<keyword evidence="2" id="KW-1185">Reference proteome</keyword>
<dbReference type="RefSeq" id="WP_119588195.1">
    <property type="nucleotide sequence ID" value="NZ_CAWODQ010000007.1"/>
</dbReference>
<dbReference type="EMBL" id="QXFL01000015">
    <property type="protein sequence ID" value="RIV82735.1"/>
    <property type="molecule type" value="Genomic_DNA"/>
</dbReference>
<dbReference type="OrthoDB" id="9810005at2"/>
<gene>
    <name evidence="1" type="ORF">D2V07_17505</name>
</gene>
<name>A0A418NMU3_9SPHN</name>
<reference evidence="1 2" key="1">
    <citation type="submission" date="2018-08" db="EMBL/GenBank/DDBJ databases">
        <title>Erythrobacter zhengii sp.nov., a bacterium isolated from deep-sea sediment.</title>
        <authorList>
            <person name="Fang C."/>
            <person name="Wu Y.-H."/>
            <person name="Sun C."/>
            <person name="Wang H."/>
            <person name="Cheng H."/>
            <person name="Meng F.-X."/>
            <person name="Wang C.-S."/>
            <person name="Xu X.-W."/>
        </authorList>
    </citation>
    <scope>NUCLEOTIDE SEQUENCE [LARGE SCALE GENOMIC DNA]</scope>
    <source>
        <strain evidence="1 2">V18</strain>
    </source>
</reference>
<accession>A0A418NMU3</accession>
<organism evidence="1 2">
    <name type="scientific">Aurantiacibacter zhengii</name>
    <dbReference type="NCBI Taxonomy" id="2307003"/>
    <lineage>
        <taxon>Bacteria</taxon>
        <taxon>Pseudomonadati</taxon>
        <taxon>Pseudomonadota</taxon>
        <taxon>Alphaproteobacteria</taxon>
        <taxon>Sphingomonadales</taxon>
        <taxon>Erythrobacteraceae</taxon>
        <taxon>Aurantiacibacter</taxon>
    </lineage>
</organism>